<protein>
    <submittedName>
        <fullName evidence="5">Methyltransferase domain-containing protein</fullName>
    </submittedName>
</protein>
<dbReference type="InterPro" id="IPR008854">
    <property type="entry name" value="TPMT"/>
</dbReference>
<evidence type="ECO:0000313" key="6">
    <source>
        <dbReference type="Proteomes" id="UP000680067"/>
    </source>
</evidence>
<keyword evidence="3" id="KW-0808">Transferase</keyword>
<dbReference type="Proteomes" id="UP000680067">
    <property type="component" value="Unassembled WGS sequence"/>
</dbReference>
<dbReference type="GO" id="GO:0032259">
    <property type="term" value="P:methylation"/>
    <property type="evidence" value="ECO:0007669"/>
    <property type="project" value="UniProtKB-KW"/>
</dbReference>
<dbReference type="EMBL" id="JAGSPN010000001">
    <property type="protein sequence ID" value="MBR7780949.1"/>
    <property type="molecule type" value="Genomic_DNA"/>
</dbReference>
<accession>A0A941DJW8</accession>
<proteinExistence type="predicted"/>
<evidence type="ECO:0000256" key="3">
    <source>
        <dbReference type="ARBA" id="ARBA00022679"/>
    </source>
</evidence>
<dbReference type="PROSITE" id="PS51585">
    <property type="entry name" value="SAM_MT_TPMT"/>
    <property type="match status" value="1"/>
</dbReference>
<sequence>MSTETAVPQFTHRDPALPAFWEERFAQQFTPWNQTAVPQALQQFLAQQPASKVLIPACGHGHEIPAFLQAGWQTEASDFSAAAVDIARRQPGVSPAAVICADFFEYQPAFTPDLIYERAFLCAIPAVMRPQLVARWAELLPAGGLLAGFFLTGNRDAAARRGPPFFITEEDLHALLEPLFTLREQAVPPDSLALFQGGERWMVWQRR</sequence>
<evidence type="ECO:0000256" key="2">
    <source>
        <dbReference type="ARBA" id="ARBA00022603"/>
    </source>
</evidence>
<organism evidence="5 6">
    <name type="scientific">Undibacterium luofuense</name>
    <dbReference type="NCBI Taxonomy" id="2828733"/>
    <lineage>
        <taxon>Bacteria</taxon>
        <taxon>Pseudomonadati</taxon>
        <taxon>Pseudomonadota</taxon>
        <taxon>Betaproteobacteria</taxon>
        <taxon>Burkholderiales</taxon>
        <taxon>Oxalobacteraceae</taxon>
        <taxon>Undibacterium</taxon>
    </lineage>
</organism>
<keyword evidence="2 5" id="KW-0489">Methyltransferase</keyword>
<comment type="caution">
    <text evidence="5">The sequence shown here is derived from an EMBL/GenBank/DDBJ whole genome shotgun (WGS) entry which is preliminary data.</text>
</comment>
<keyword evidence="6" id="KW-1185">Reference proteome</keyword>
<dbReference type="GO" id="GO:0008757">
    <property type="term" value="F:S-adenosylmethionine-dependent methyltransferase activity"/>
    <property type="evidence" value="ECO:0007669"/>
    <property type="project" value="InterPro"/>
</dbReference>
<name>A0A941DJW8_9BURK</name>
<dbReference type="AlphaFoldDB" id="A0A941DJW8"/>
<dbReference type="SUPFAM" id="SSF53335">
    <property type="entry name" value="S-adenosyl-L-methionine-dependent methyltransferases"/>
    <property type="match status" value="1"/>
</dbReference>
<keyword evidence="4" id="KW-0949">S-adenosyl-L-methionine</keyword>
<evidence type="ECO:0000256" key="4">
    <source>
        <dbReference type="ARBA" id="ARBA00022691"/>
    </source>
</evidence>
<dbReference type="InterPro" id="IPR029063">
    <property type="entry name" value="SAM-dependent_MTases_sf"/>
</dbReference>
<evidence type="ECO:0000313" key="5">
    <source>
        <dbReference type="EMBL" id="MBR7780949.1"/>
    </source>
</evidence>
<dbReference type="Pfam" id="PF05724">
    <property type="entry name" value="TPMT"/>
    <property type="match status" value="1"/>
</dbReference>
<dbReference type="RefSeq" id="WP_212686298.1">
    <property type="nucleotide sequence ID" value="NZ_JAGSPN010000001.1"/>
</dbReference>
<reference evidence="5" key="1">
    <citation type="submission" date="2021-04" db="EMBL/GenBank/DDBJ databases">
        <title>novel species isolated from subtropical streams in China.</title>
        <authorList>
            <person name="Lu H."/>
        </authorList>
    </citation>
    <scope>NUCLEOTIDE SEQUENCE</scope>
    <source>
        <strain evidence="5">LFS511W</strain>
    </source>
</reference>
<dbReference type="PANTHER" id="PTHR32183">
    <property type="match status" value="1"/>
</dbReference>
<keyword evidence="1" id="KW-0597">Phosphoprotein</keyword>
<gene>
    <name evidence="5" type="ORF">KDM89_02250</name>
</gene>
<dbReference type="PANTHER" id="PTHR32183:SF6">
    <property type="entry name" value="CYSTEINE SULFINATE DESULFINASE_CYSTEINE DESULFURASE AND RELATED ENZYMES"/>
    <property type="match status" value="1"/>
</dbReference>
<evidence type="ECO:0000256" key="1">
    <source>
        <dbReference type="ARBA" id="ARBA00022553"/>
    </source>
</evidence>
<dbReference type="Gene3D" id="3.40.50.150">
    <property type="entry name" value="Vaccinia Virus protein VP39"/>
    <property type="match status" value="1"/>
</dbReference>